<dbReference type="AlphaFoldDB" id="G2J8B5"/>
<dbReference type="EMBL" id="CAFB01000037">
    <property type="protein sequence ID" value="CCD29012.1"/>
    <property type="molecule type" value="Genomic_DNA"/>
</dbReference>
<sequence>MWMLIPLIMLLMCLSGYTVHIQQQAANAQADAEAAITGDRMRIYLNAVQHYARVHPDFNGTVDESALALPSWFLKSWNMGHVLASSRVYVYRTAAPPGLIGYLSESMTDDLIRVGINRRGVLVGPDSSGRTDTLPSRIPEGSVVIAS</sequence>
<dbReference type="InterPro" id="IPR041884">
    <property type="entry name" value="PilM_C-ter"/>
</dbReference>
<dbReference type="Gene3D" id="6.20.120.30">
    <property type="entry name" value="PilM protein, C-terminal domain"/>
    <property type="match status" value="1"/>
</dbReference>
<gene>
    <name evidence="2" type="primary">pilM</name>
    <name evidence="2" type="ORF">CAGGBEG34_200010</name>
</gene>
<accession>G2J8B5</accession>
<dbReference type="OrthoDB" id="9110409at2"/>
<organism evidence="2 3">
    <name type="scientific">Candidatus Glomeribacter gigasporarum BEG34</name>
    <dbReference type="NCBI Taxonomy" id="1070319"/>
    <lineage>
        <taxon>Bacteria</taxon>
        <taxon>Pseudomonadati</taxon>
        <taxon>Pseudomonadota</taxon>
        <taxon>Betaproteobacteria</taxon>
        <taxon>Burkholderiales</taxon>
        <taxon>Burkholderiaceae</taxon>
        <taxon>Candidatus Glomeribacter</taxon>
    </lineage>
</organism>
<dbReference type="InterPro" id="IPR041883">
    <property type="entry name" value="PilM_N-ter"/>
</dbReference>
<keyword evidence="3" id="KW-1185">Reference proteome</keyword>
<feature type="chain" id="PRO_5003432301" evidence="1">
    <location>
        <begin position="22"/>
        <end position="147"/>
    </location>
</feature>
<proteinExistence type="predicted"/>
<name>G2J8B5_9BURK</name>
<comment type="caution">
    <text evidence="2">The sequence shown here is derived from an EMBL/GenBank/DDBJ whole genome shotgun (WGS) entry which is preliminary data.</text>
</comment>
<evidence type="ECO:0000256" key="1">
    <source>
        <dbReference type="SAM" id="SignalP"/>
    </source>
</evidence>
<protein>
    <submittedName>
        <fullName evidence="2">Type IV B pilus protein PilM</fullName>
    </submittedName>
</protein>
<dbReference type="Gene3D" id="3.30.1300.90">
    <property type="entry name" value="PilM protein, N-terminal domain"/>
    <property type="match status" value="1"/>
</dbReference>
<keyword evidence="1" id="KW-0732">Signal</keyword>
<dbReference type="STRING" id="1070319.CAGGBEG34_200010"/>
<evidence type="ECO:0000313" key="2">
    <source>
        <dbReference type="EMBL" id="CCD29012.1"/>
    </source>
</evidence>
<dbReference type="Pfam" id="PF07419">
    <property type="entry name" value="PilM"/>
    <property type="match status" value="1"/>
</dbReference>
<evidence type="ECO:0000313" key="3">
    <source>
        <dbReference type="Proteomes" id="UP000054051"/>
    </source>
</evidence>
<feature type="signal peptide" evidence="1">
    <location>
        <begin position="1"/>
        <end position="21"/>
    </location>
</feature>
<reference evidence="2 3" key="1">
    <citation type="submission" date="2011-08" db="EMBL/GenBank/DDBJ databases">
        <title>The genome of the obligate endobacterium of an arbuscular mycorrhizal fungus reveals an interphylum network of nutritional interactions.</title>
        <authorList>
            <person name="Ghignone S."/>
            <person name="Salvioli A."/>
            <person name="Anca I."/>
            <person name="Lumini E."/>
            <person name="Ortu G."/>
            <person name="Petiti L."/>
            <person name="Cruveiller S."/>
            <person name="Bianciotto V."/>
            <person name="Piffanelli P."/>
            <person name="Lanfranco L."/>
            <person name="Bonfante P."/>
        </authorList>
    </citation>
    <scope>NUCLEOTIDE SEQUENCE [LARGE SCALE GENOMIC DNA]</scope>
    <source>
        <strain evidence="2 3">BEG34</strain>
    </source>
</reference>
<dbReference type="InterPro" id="IPR009987">
    <property type="entry name" value="IM_PilM"/>
</dbReference>
<dbReference type="Proteomes" id="UP000054051">
    <property type="component" value="Unassembled WGS sequence"/>
</dbReference>